<evidence type="ECO:0000256" key="2">
    <source>
        <dbReference type="ARBA" id="ARBA00022692"/>
    </source>
</evidence>
<gene>
    <name evidence="7" type="ORF">SeMB42_g02341</name>
</gene>
<keyword evidence="8" id="KW-1185">Reference proteome</keyword>
<dbReference type="Gene3D" id="1.20.1070.10">
    <property type="entry name" value="Rhodopsin 7-helix transmembrane proteins"/>
    <property type="match status" value="1"/>
</dbReference>
<evidence type="ECO:0000256" key="6">
    <source>
        <dbReference type="SAM" id="Phobius"/>
    </source>
</evidence>
<organism evidence="7 8">
    <name type="scientific">Synchytrium endobioticum</name>
    <dbReference type="NCBI Taxonomy" id="286115"/>
    <lineage>
        <taxon>Eukaryota</taxon>
        <taxon>Fungi</taxon>
        <taxon>Fungi incertae sedis</taxon>
        <taxon>Chytridiomycota</taxon>
        <taxon>Chytridiomycota incertae sedis</taxon>
        <taxon>Chytridiomycetes</taxon>
        <taxon>Synchytriales</taxon>
        <taxon>Synchytriaceae</taxon>
        <taxon>Synchytrium</taxon>
    </lineage>
</organism>
<feature type="transmembrane region" description="Helical" evidence="6">
    <location>
        <begin position="119"/>
        <end position="141"/>
    </location>
</feature>
<dbReference type="AlphaFoldDB" id="A0A507DF42"/>
<evidence type="ECO:0000256" key="3">
    <source>
        <dbReference type="ARBA" id="ARBA00022989"/>
    </source>
</evidence>
<evidence type="ECO:0000313" key="8">
    <source>
        <dbReference type="Proteomes" id="UP000317494"/>
    </source>
</evidence>
<dbReference type="PANTHER" id="PTHR23112">
    <property type="entry name" value="G PROTEIN-COUPLED RECEPTOR 157-RELATED"/>
    <property type="match status" value="1"/>
</dbReference>
<dbReference type="GO" id="GO:0004930">
    <property type="term" value="F:G protein-coupled receptor activity"/>
    <property type="evidence" value="ECO:0007669"/>
    <property type="project" value="TreeGrafter"/>
</dbReference>
<feature type="transmembrane region" description="Helical" evidence="6">
    <location>
        <begin position="302"/>
        <end position="325"/>
    </location>
</feature>
<evidence type="ECO:0000256" key="5">
    <source>
        <dbReference type="SAM" id="MobiDB-lite"/>
    </source>
</evidence>
<keyword evidence="3 6" id="KW-1133">Transmembrane helix</keyword>
<accession>A0A507DF42</accession>
<feature type="transmembrane region" description="Helical" evidence="6">
    <location>
        <begin position="199"/>
        <end position="229"/>
    </location>
</feature>
<dbReference type="VEuPathDB" id="FungiDB:SeMB42_g02341"/>
<dbReference type="SUPFAM" id="SSF81321">
    <property type="entry name" value="Family A G protein-coupled receptor-like"/>
    <property type="match status" value="1"/>
</dbReference>
<dbReference type="Proteomes" id="UP000317494">
    <property type="component" value="Unassembled WGS sequence"/>
</dbReference>
<feature type="transmembrane region" description="Helical" evidence="6">
    <location>
        <begin position="267"/>
        <end position="290"/>
    </location>
</feature>
<comment type="subcellular location">
    <subcellularLocation>
        <location evidence="1">Membrane</location>
        <topology evidence="1">Multi-pass membrane protein</topology>
    </subcellularLocation>
</comment>
<keyword evidence="4 6" id="KW-0472">Membrane</keyword>
<feature type="region of interest" description="Disordered" evidence="5">
    <location>
        <begin position="334"/>
        <end position="354"/>
    </location>
</feature>
<comment type="caution">
    <text evidence="7">The sequence shown here is derived from an EMBL/GenBank/DDBJ whole genome shotgun (WGS) entry which is preliminary data.</text>
</comment>
<name>A0A507DF42_9FUNG</name>
<evidence type="ECO:0000256" key="4">
    <source>
        <dbReference type="ARBA" id="ARBA00023136"/>
    </source>
</evidence>
<keyword evidence="2 6" id="KW-0812">Transmembrane</keyword>
<feature type="transmembrane region" description="Helical" evidence="6">
    <location>
        <begin position="86"/>
        <end position="107"/>
    </location>
</feature>
<feature type="transmembrane region" description="Helical" evidence="6">
    <location>
        <begin position="161"/>
        <end position="187"/>
    </location>
</feature>
<evidence type="ECO:0000313" key="7">
    <source>
        <dbReference type="EMBL" id="TPX50166.1"/>
    </source>
</evidence>
<sequence>MAQQLSQVEAIWVEVNIWVIVSTSMLDRTWNIFQIQSTDSHQSERPPKAYVIVFRRVMNQSIRRLIRIQTSETMGYTDRELLSVHVALQLTSVLSLLGSIAVTYHILFVDVRKQVQNRINLFLTISDFFLAVATVFAQYPVNGSLASSDGTVSVACVMQAWGIQTFFIASALWKSAMALNVLLVLRFRIRIDQLPKFDWGYACVIFSATMITAVASGSIVCSSLGSLLFQHMHIRLDRLHTTYVSKGHSFNSEVRSMPVSSGSKDPIARYISQVSFLMLAFFIQFTPGSLNRILNMVGINQYVFLLIQSLTQPLGGFLSAMMYFVNKTRGVARTRQSTTSAPQKPSVVRSSHRPIDASRCETSQFENPIISVE</sequence>
<evidence type="ECO:0000256" key="1">
    <source>
        <dbReference type="ARBA" id="ARBA00004141"/>
    </source>
</evidence>
<dbReference type="GO" id="GO:0007189">
    <property type="term" value="P:adenylate cyclase-activating G protein-coupled receptor signaling pathway"/>
    <property type="evidence" value="ECO:0007669"/>
    <property type="project" value="TreeGrafter"/>
</dbReference>
<dbReference type="GO" id="GO:0005886">
    <property type="term" value="C:plasma membrane"/>
    <property type="evidence" value="ECO:0007669"/>
    <property type="project" value="TreeGrafter"/>
</dbReference>
<dbReference type="STRING" id="286115.A0A507DF42"/>
<reference evidence="7 8" key="1">
    <citation type="journal article" date="2019" name="Sci. Rep.">
        <title>Comparative genomics of chytrid fungi reveal insights into the obligate biotrophic and pathogenic lifestyle of Synchytrium endobioticum.</title>
        <authorList>
            <person name="van de Vossenberg B.T.L.H."/>
            <person name="Warris S."/>
            <person name="Nguyen H.D.T."/>
            <person name="van Gent-Pelzer M.P.E."/>
            <person name="Joly D.L."/>
            <person name="van de Geest H.C."/>
            <person name="Bonants P.J.M."/>
            <person name="Smith D.S."/>
            <person name="Levesque C.A."/>
            <person name="van der Lee T.A.J."/>
        </authorList>
    </citation>
    <scope>NUCLEOTIDE SEQUENCE [LARGE SCALE GENOMIC DNA]</scope>
    <source>
        <strain evidence="7 8">MB42</strain>
    </source>
</reference>
<feature type="compositionally biased region" description="Polar residues" evidence="5">
    <location>
        <begin position="334"/>
        <end position="343"/>
    </location>
</feature>
<dbReference type="EMBL" id="QEAN01000071">
    <property type="protein sequence ID" value="TPX50166.1"/>
    <property type="molecule type" value="Genomic_DNA"/>
</dbReference>
<proteinExistence type="predicted"/>
<protein>
    <submittedName>
        <fullName evidence="7">Uncharacterized protein</fullName>
    </submittedName>
</protein>
<dbReference type="PANTHER" id="PTHR23112:SF0">
    <property type="entry name" value="TRANSMEMBRANE PROTEIN 116"/>
    <property type="match status" value="1"/>
</dbReference>